<dbReference type="InParanoid" id="G3H0G3"/>
<evidence type="ECO:0000313" key="1">
    <source>
        <dbReference type="EMBL" id="EGV92884.1"/>
    </source>
</evidence>
<evidence type="ECO:0000313" key="2">
    <source>
        <dbReference type="Proteomes" id="UP000001075"/>
    </source>
</evidence>
<dbReference type="Proteomes" id="UP000001075">
    <property type="component" value="Unassembled WGS sequence"/>
</dbReference>
<sequence length="77" mass="8172">MGLTVAACLGEDSCSPGCRSMSSPKAEHEPSPRIVVSPTAKLKKKTLDVCGSHSLHSHRLFPLPLALPFRVLTAGTF</sequence>
<reference evidence="2" key="1">
    <citation type="journal article" date="2011" name="Nat. Biotechnol.">
        <title>The genomic sequence of the Chinese hamster ovary (CHO)-K1 cell line.</title>
        <authorList>
            <person name="Xu X."/>
            <person name="Nagarajan H."/>
            <person name="Lewis N.E."/>
            <person name="Pan S."/>
            <person name="Cai Z."/>
            <person name="Liu X."/>
            <person name="Chen W."/>
            <person name="Xie M."/>
            <person name="Wang W."/>
            <person name="Hammond S."/>
            <person name="Andersen M.R."/>
            <person name="Neff N."/>
            <person name="Passarelli B."/>
            <person name="Koh W."/>
            <person name="Fan H.C."/>
            <person name="Wang J."/>
            <person name="Gui Y."/>
            <person name="Lee K.H."/>
            <person name="Betenbaugh M.J."/>
            <person name="Quake S.R."/>
            <person name="Famili I."/>
            <person name="Palsson B.O."/>
            <person name="Wang J."/>
        </authorList>
    </citation>
    <scope>NUCLEOTIDE SEQUENCE [LARGE SCALE GENOMIC DNA]</scope>
    <source>
        <strain evidence="2">CHO K1 cell line</strain>
    </source>
</reference>
<accession>G3H0G3</accession>
<dbReference type="EMBL" id="JH000091">
    <property type="protein sequence ID" value="EGV92884.1"/>
    <property type="molecule type" value="Genomic_DNA"/>
</dbReference>
<dbReference type="AlphaFoldDB" id="G3H0G3"/>
<protein>
    <submittedName>
        <fullName evidence="1">Uncharacterized protein</fullName>
    </submittedName>
</protein>
<organism evidence="1 2">
    <name type="scientific">Cricetulus griseus</name>
    <name type="common">Chinese hamster</name>
    <name type="synonym">Cricetulus barabensis griseus</name>
    <dbReference type="NCBI Taxonomy" id="10029"/>
    <lineage>
        <taxon>Eukaryota</taxon>
        <taxon>Metazoa</taxon>
        <taxon>Chordata</taxon>
        <taxon>Craniata</taxon>
        <taxon>Vertebrata</taxon>
        <taxon>Euteleostomi</taxon>
        <taxon>Mammalia</taxon>
        <taxon>Eutheria</taxon>
        <taxon>Euarchontoglires</taxon>
        <taxon>Glires</taxon>
        <taxon>Rodentia</taxon>
        <taxon>Myomorpha</taxon>
        <taxon>Muroidea</taxon>
        <taxon>Cricetidae</taxon>
        <taxon>Cricetinae</taxon>
        <taxon>Cricetulus</taxon>
    </lineage>
</organism>
<name>G3H0G3_CRIGR</name>
<gene>
    <name evidence="1" type="ORF">I79_003619</name>
</gene>
<proteinExistence type="predicted"/>